<gene>
    <name evidence="2" type="ORF">Prudu_017168</name>
</gene>
<protein>
    <submittedName>
        <fullName evidence="2">Uncharacterized protein</fullName>
    </submittedName>
</protein>
<organism evidence="2">
    <name type="scientific">Prunus dulcis</name>
    <name type="common">Almond</name>
    <name type="synonym">Amygdalus dulcis</name>
    <dbReference type="NCBI Taxonomy" id="3755"/>
    <lineage>
        <taxon>Eukaryota</taxon>
        <taxon>Viridiplantae</taxon>
        <taxon>Streptophyta</taxon>
        <taxon>Embryophyta</taxon>
        <taxon>Tracheophyta</taxon>
        <taxon>Spermatophyta</taxon>
        <taxon>Magnoliopsida</taxon>
        <taxon>eudicotyledons</taxon>
        <taxon>Gunneridae</taxon>
        <taxon>Pentapetalae</taxon>
        <taxon>rosids</taxon>
        <taxon>fabids</taxon>
        <taxon>Rosales</taxon>
        <taxon>Rosaceae</taxon>
        <taxon>Amygdaloideae</taxon>
        <taxon>Amygdaleae</taxon>
        <taxon>Prunus</taxon>
    </lineage>
</organism>
<feature type="region of interest" description="Disordered" evidence="1">
    <location>
        <begin position="94"/>
        <end position="122"/>
    </location>
</feature>
<name>A0A4Y1RMT9_PRUDU</name>
<dbReference type="EMBL" id="AP019302">
    <property type="protein sequence ID" value="BBH05702.1"/>
    <property type="molecule type" value="Genomic_DNA"/>
</dbReference>
<evidence type="ECO:0000313" key="2">
    <source>
        <dbReference type="EMBL" id="BBH05702.1"/>
    </source>
</evidence>
<evidence type="ECO:0000256" key="1">
    <source>
        <dbReference type="SAM" id="MobiDB-lite"/>
    </source>
</evidence>
<dbReference type="AlphaFoldDB" id="A0A4Y1RMT9"/>
<accession>A0A4Y1RMT9</accession>
<proteinExistence type="predicted"/>
<sequence length="122" mass="13401">TARPPQAEPISDVGTYESTFVSPSQPDRSQPRGRPELAGKSCFPTEVPAKATRTSSSKFFFVSPPNRSSKAPGARQNYKRDLRGIEVARTICHRNMRDPPPSHSNPPHHHVRGDSAEISAEV</sequence>
<feature type="compositionally biased region" description="Polar residues" evidence="1">
    <location>
        <begin position="16"/>
        <end position="28"/>
    </location>
</feature>
<reference evidence="2" key="1">
    <citation type="journal article" date="2019" name="Science">
        <title>Mutation of a bHLH transcription factor allowed almond domestication.</title>
        <authorList>
            <person name="Sanchez-Perez R."/>
            <person name="Pavan S."/>
            <person name="Mazzeo R."/>
            <person name="Moldovan C."/>
            <person name="Aiese Cigliano R."/>
            <person name="Del Cueto J."/>
            <person name="Ricciardi F."/>
            <person name="Lotti C."/>
            <person name="Ricciardi L."/>
            <person name="Dicenta F."/>
            <person name="Lopez-Marques R.L."/>
            <person name="Lindberg Moller B."/>
        </authorList>
    </citation>
    <scope>NUCLEOTIDE SEQUENCE</scope>
</reference>
<feature type="non-terminal residue" evidence="2">
    <location>
        <position position="1"/>
    </location>
</feature>
<feature type="region of interest" description="Disordered" evidence="1">
    <location>
        <begin position="1"/>
        <end position="82"/>
    </location>
</feature>